<accession>A0A1G1ZP46</accession>
<gene>
    <name evidence="1" type="ORF">A3A04_02300</name>
</gene>
<protein>
    <recommendedName>
        <fullName evidence="3">Translation elongation factor-like protein</fullName>
    </recommendedName>
</protein>
<sequence>MPSIKKPASIGRVTHFFSKIKVAIIKFKKPIKTGVKIHILGATTDFKMPVGSMEYDHEKISIAKKGKEVGMRVKYRVREGDEIFEVK</sequence>
<dbReference type="EMBL" id="MHJI01000009">
    <property type="protein sequence ID" value="OGY66199.1"/>
    <property type="molecule type" value="Genomic_DNA"/>
</dbReference>
<comment type="caution">
    <text evidence="1">The sequence shown here is derived from an EMBL/GenBank/DDBJ whole genome shotgun (WGS) entry which is preliminary data.</text>
</comment>
<evidence type="ECO:0000313" key="2">
    <source>
        <dbReference type="Proteomes" id="UP000178517"/>
    </source>
</evidence>
<evidence type="ECO:0000313" key="1">
    <source>
        <dbReference type="EMBL" id="OGY66199.1"/>
    </source>
</evidence>
<reference evidence="1 2" key="1">
    <citation type="journal article" date="2016" name="Nat. Commun.">
        <title>Thousands of microbial genomes shed light on interconnected biogeochemical processes in an aquifer system.</title>
        <authorList>
            <person name="Anantharaman K."/>
            <person name="Brown C.T."/>
            <person name="Hug L.A."/>
            <person name="Sharon I."/>
            <person name="Castelle C.J."/>
            <person name="Probst A.J."/>
            <person name="Thomas B.C."/>
            <person name="Singh A."/>
            <person name="Wilkins M.J."/>
            <person name="Karaoz U."/>
            <person name="Brodie E.L."/>
            <person name="Williams K.H."/>
            <person name="Hubbard S.S."/>
            <person name="Banfield J.F."/>
        </authorList>
    </citation>
    <scope>NUCLEOTIDE SEQUENCE [LARGE SCALE GENOMIC DNA]</scope>
</reference>
<organism evidence="1 2">
    <name type="scientific">Candidatus Harrisonbacteria bacterium RIFCSPLOWO2_01_FULL_40_28</name>
    <dbReference type="NCBI Taxonomy" id="1798406"/>
    <lineage>
        <taxon>Bacteria</taxon>
        <taxon>Candidatus Harrisoniibacteriota</taxon>
    </lineage>
</organism>
<dbReference type="InterPro" id="IPR009000">
    <property type="entry name" value="Transl_B-barrel_sf"/>
</dbReference>
<dbReference type="SUPFAM" id="SSF50447">
    <property type="entry name" value="Translation proteins"/>
    <property type="match status" value="1"/>
</dbReference>
<dbReference type="AlphaFoldDB" id="A0A1G1ZP46"/>
<proteinExistence type="predicted"/>
<dbReference type="STRING" id="1798406.A3A04_02300"/>
<dbReference type="Proteomes" id="UP000178517">
    <property type="component" value="Unassembled WGS sequence"/>
</dbReference>
<evidence type="ECO:0008006" key="3">
    <source>
        <dbReference type="Google" id="ProtNLM"/>
    </source>
</evidence>
<name>A0A1G1ZP46_9BACT</name>